<dbReference type="AlphaFoldDB" id="A0A9W6K0F3"/>
<evidence type="ECO:0000313" key="2">
    <source>
        <dbReference type="Proteomes" id="UP001143330"/>
    </source>
</evidence>
<protein>
    <submittedName>
        <fullName evidence="1">Uncharacterized protein</fullName>
    </submittedName>
</protein>
<reference evidence="1" key="2">
    <citation type="submission" date="2023-01" db="EMBL/GenBank/DDBJ databases">
        <authorList>
            <person name="Sun Q."/>
            <person name="Evtushenko L."/>
        </authorList>
    </citation>
    <scope>NUCLEOTIDE SEQUENCE</scope>
    <source>
        <strain evidence="1">VKM B-2789</strain>
    </source>
</reference>
<dbReference type="EMBL" id="BSFM01000017">
    <property type="protein sequence ID" value="GLK85709.1"/>
    <property type="molecule type" value="Genomic_DNA"/>
</dbReference>
<gene>
    <name evidence="1" type="ORF">GCM10017653_37790</name>
</gene>
<name>A0A9W6K0F3_9HYPH</name>
<evidence type="ECO:0000313" key="1">
    <source>
        <dbReference type="EMBL" id="GLK85709.1"/>
    </source>
</evidence>
<keyword evidence="2" id="KW-1185">Reference proteome</keyword>
<organism evidence="1 2">
    <name type="scientific">Ancylobacter defluvii</name>
    <dbReference type="NCBI Taxonomy" id="1282440"/>
    <lineage>
        <taxon>Bacteria</taxon>
        <taxon>Pseudomonadati</taxon>
        <taxon>Pseudomonadota</taxon>
        <taxon>Alphaproteobacteria</taxon>
        <taxon>Hyphomicrobiales</taxon>
        <taxon>Xanthobacteraceae</taxon>
        <taxon>Ancylobacter</taxon>
    </lineage>
</organism>
<accession>A0A9W6K0F3</accession>
<proteinExistence type="predicted"/>
<reference evidence="1" key="1">
    <citation type="journal article" date="2014" name="Int. J. Syst. Evol. Microbiol.">
        <title>Complete genome sequence of Corynebacterium casei LMG S-19264T (=DSM 44701T), isolated from a smear-ripened cheese.</title>
        <authorList>
            <consortium name="US DOE Joint Genome Institute (JGI-PGF)"/>
            <person name="Walter F."/>
            <person name="Albersmeier A."/>
            <person name="Kalinowski J."/>
            <person name="Ruckert C."/>
        </authorList>
    </citation>
    <scope>NUCLEOTIDE SEQUENCE</scope>
    <source>
        <strain evidence="1">VKM B-2789</strain>
    </source>
</reference>
<sequence>MPRAGTPSTLPLLAWPELQRIAEMECRRAALHRRLLHMAPRSRHRLRTESEIAALTREILALDITLRREPKC</sequence>
<dbReference type="Proteomes" id="UP001143330">
    <property type="component" value="Unassembled WGS sequence"/>
</dbReference>
<comment type="caution">
    <text evidence="1">The sequence shown here is derived from an EMBL/GenBank/DDBJ whole genome shotgun (WGS) entry which is preliminary data.</text>
</comment>
<dbReference type="RefSeq" id="WP_213359424.1">
    <property type="nucleotide sequence ID" value="NZ_BSFM01000017.1"/>
</dbReference>